<feature type="compositionally biased region" description="Basic and acidic residues" evidence="1">
    <location>
        <begin position="111"/>
        <end position="121"/>
    </location>
</feature>
<keyword evidence="3" id="KW-1185">Reference proteome</keyword>
<name>A0AAE1E6Q3_9GAST</name>
<dbReference type="Proteomes" id="UP001283361">
    <property type="component" value="Unassembled WGS sequence"/>
</dbReference>
<organism evidence="2 3">
    <name type="scientific">Elysia crispata</name>
    <name type="common">lettuce slug</name>
    <dbReference type="NCBI Taxonomy" id="231223"/>
    <lineage>
        <taxon>Eukaryota</taxon>
        <taxon>Metazoa</taxon>
        <taxon>Spiralia</taxon>
        <taxon>Lophotrochozoa</taxon>
        <taxon>Mollusca</taxon>
        <taxon>Gastropoda</taxon>
        <taxon>Heterobranchia</taxon>
        <taxon>Euthyneura</taxon>
        <taxon>Panpulmonata</taxon>
        <taxon>Sacoglossa</taxon>
        <taxon>Placobranchoidea</taxon>
        <taxon>Plakobranchidae</taxon>
        <taxon>Elysia</taxon>
    </lineage>
</organism>
<comment type="caution">
    <text evidence="2">The sequence shown here is derived from an EMBL/GenBank/DDBJ whole genome shotgun (WGS) entry which is preliminary data.</text>
</comment>
<feature type="compositionally biased region" description="Basic and acidic residues" evidence="1">
    <location>
        <begin position="74"/>
        <end position="86"/>
    </location>
</feature>
<evidence type="ECO:0000256" key="1">
    <source>
        <dbReference type="SAM" id="MobiDB-lite"/>
    </source>
</evidence>
<feature type="compositionally biased region" description="Basic and acidic residues" evidence="1">
    <location>
        <begin position="27"/>
        <end position="36"/>
    </location>
</feature>
<dbReference type="AlphaFoldDB" id="A0AAE1E6Q3"/>
<gene>
    <name evidence="2" type="ORF">RRG08_001026</name>
</gene>
<feature type="compositionally biased region" description="Basic and acidic residues" evidence="1">
    <location>
        <begin position="47"/>
        <end position="60"/>
    </location>
</feature>
<protein>
    <submittedName>
        <fullName evidence="2">Uncharacterized protein</fullName>
    </submittedName>
</protein>
<evidence type="ECO:0000313" key="3">
    <source>
        <dbReference type="Proteomes" id="UP001283361"/>
    </source>
</evidence>
<evidence type="ECO:0000313" key="2">
    <source>
        <dbReference type="EMBL" id="KAK3794878.1"/>
    </source>
</evidence>
<sequence>MELEKSENIAAWRARVQQGMVQLMSSLEDRQDDMRQRRQKNGSNRSQKAEIQRPELKDQEEKLEETLPSLKLEIVMDRGRSRKDQSRSLGPERIAEREPRPVKLRVSCSGDKIRERKDLED</sequence>
<feature type="region of interest" description="Disordered" evidence="1">
    <location>
        <begin position="23"/>
        <end position="121"/>
    </location>
</feature>
<dbReference type="EMBL" id="JAWDGP010001087">
    <property type="protein sequence ID" value="KAK3794878.1"/>
    <property type="molecule type" value="Genomic_DNA"/>
</dbReference>
<proteinExistence type="predicted"/>
<accession>A0AAE1E6Q3</accession>
<reference evidence="2" key="1">
    <citation type="journal article" date="2023" name="G3 (Bethesda)">
        <title>A reference genome for the long-term kleptoplast-retaining sea slug Elysia crispata morphotype clarki.</title>
        <authorList>
            <person name="Eastman K.E."/>
            <person name="Pendleton A.L."/>
            <person name="Shaikh M.A."/>
            <person name="Suttiyut T."/>
            <person name="Ogas R."/>
            <person name="Tomko P."/>
            <person name="Gavelis G."/>
            <person name="Widhalm J.R."/>
            <person name="Wisecaver J.H."/>
        </authorList>
    </citation>
    <scope>NUCLEOTIDE SEQUENCE</scope>
    <source>
        <strain evidence="2">ECLA1</strain>
    </source>
</reference>